<feature type="chain" id="PRO_5040152945" evidence="1">
    <location>
        <begin position="32"/>
        <end position="94"/>
    </location>
</feature>
<protein>
    <submittedName>
        <fullName evidence="2">Uncharacterized protein</fullName>
    </submittedName>
</protein>
<evidence type="ECO:0000313" key="2">
    <source>
        <dbReference type="EMBL" id="KAF8888367.1"/>
    </source>
</evidence>
<organism evidence="2 3">
    <name type="scientific">Gymnopilus junonius</name>
    <name type="common">Spectacular rustgill mushroom</name>
    <name type="synonym">Gymnopilus spectabilis subsp. junonius</name>
    <dbReference type="NCBI Taxonomy" id="109634"/>
    <lineage>
        <taxon>Eukaryota</taxon>
        <taxon>Fungi</taxon>
        <taxon>Dikarya</taxon>
        <taxon>Basidiomycota</taxon>
        <taxon>Agaricomycotina</taxon>
        <taxon>Agaricomycetes</taxon>
        <taxon>Agaricomycetidae</taxon>
        <taxon>Agaricales</taxon>
        <taxon>Agaricineae</taxon>
        <taxon>Hymenogastraceae</taxon>
        <taxon>Gymnopilus</taxon>
    </lineage>
</organism>
<sequence length="94" mass="10015">MISTLITWTNSPYMLPLPLLWLLALIGARTALTTDYITSLGTGSLSNPPSFSIPSQGQDGSPLSVTIGPSLLSAGLLSLSEVFLVEYQSYRLPT</sequence>
<dbReference type="EMBL" id="JADNYJ010000085">
    <property type="protein sequence ID" value="KAF8888367.1"/>
    <property type="molecule type" value="Genomic_DNA"/>
</dbReference>
<gene>
    <name evidence="2" type="ORF">CPB84DRAFT_1469298</name>
</gene>
<keyword evidence="3" id="KW-1185">Reference proteome</keyword>
<evidence type="ECO:0000313" key="3">
    <source>
        <dbReference type="Proteomes" id="UP000724874"/>
    </source>
</evidence>
<comment type="caution">
    <text evidence="2">The sequence shown here is derived from an EMBL/GenBank/DDBJ whole genome shotgun (WGS) entry which is preliminary data.</text>
</comment>
<reference evidence="2" key="1">
    <citation type="submission" date="2020-11" db="EMBL/GenBank/DDBJ databases">
        <authorList>
            <consortium name="DOE Joint Genome Institute"/>
            <person name="Ahrendt S."/>
            <person name="Riley R."/>
            <person name="Andreopoulos W."/>
            <person name="LaButti K."/>
            <person name="Pangilinan J."/>
            <person name="Ruiz-duenas F.J."/>
            <person name="Barrasa J.M."/>
            <person name="Sanchez-Garcia M."/>
            <person name="Camarero S."/>
            <person name="Miyauchi S."/>
            <person name="Serrano A."/>
            <person name="Linde D."/>
            <person name="Babiker R."/>
            <person name="Drula E."/>
            <person name="Ayuso-Fernandez I."/>
            <person name="Pacheco R."/>
            <person name="Padilla G."/>
            <person name="Ferreira P."/>
            <person name="Barriuso J."/>
            <person name="Kellner H."/>
            <person name="Castanera R."/>
            <person name="Alfaro M."/>
            <person name="Ramirez L."/>
            <person name="Pisabarro A.G."/>
            <person name="Kuo A."/>
            <person name="Tritt A."/>
            <person name="Lipzen A."/>
            <person name="He G."/>
            <person name="Yan M."/>
            <person name="Ng V."/>
            <person name="Cullen D."/>
            <person name="Martin F."/>
            <person name="Rosso M.-N."/>
            <person name="Henrissat B."/>
            <person name="Hibbett D."/>
            <person name="Martinez A.T."/>
            <person name="Grigoriev I.V."/>
        </authorList>
    </citation>
    <scope>NUCLEOTIDE SEQUENCE</scope>
    <source>
        <strain evidence="2">AH 44721</strain>
    </source>
</reference>
<feature type="signal peptide" evidence="1">
    <location>
        <begin position="1"/>
        <end position="31"/>
    </location>
</feature>
<name>A0A9P5NK54_GYMJU</name>
<keyword evidence="1" id="KW-0732">Signal</keyword>
<accession>A0A9P5NK54</accession>
<dbReference type="Proteomes" id="UP000724874">
    <property type="component" value="Unassembled WGS sequence"/>
</dbReference>
<evidence type="ECO:0000256" key="1">
    <source>
        <dbReference type="SAM" id="SignalP"/>
    </source>
</evidence>
<dbReference type="AlphaFoldDB" id="A0A9P5NK54"/>
<proteinExistence type="predicted"/>